<name>A0A6P1GAA3_9RICK</name>
<evidence type="ECO:0000256" key="1">
    <source>
        <dbReference type="SAM" id="Phobius"/>
    </source>
</evidence>
<keyword evidence="3" id="KW-1185">Reference proteome</keyword>
<protein>
    <submittedName>
        <fullName evidence="2">Uncharacterized protein</fullName>
    </submittedName>
</protein>
<sequence length="314" mass="33776">MRNVSVKMLQKSILCGFKGAVNLCIGAVVAANGALIRATVQDGGAGTAKRYKGLYGMYNNIVPTLETLLCMGVLCVLLERVVLKGVVANPWQRMAVAMAICMVLMMLICTLLRVFEKRKDCCADYDYRSSHARVGGYGTHFAVPESEQNRNMLCTLIPGKKASAFFAFDRHVSGASHSDCRVHRGLGERVLHSVGAAVAFPLWVVMLALNCVEFPLVLFLDCVALCTRKGRAVPFAGSRDVVCQMLYGVYQLAEPVTCLLPRRAQLAVGQAFAGATCSVLGSSGERGADCDPEPKLEEAKLGGTGQESIKAVYV</sequence>
<feature type="transmembrane region" description="Helical" evidence="1">
    <location>
        <begin position="190"/>
        <end position="209"/>
    </location>
</feature>
<evidence type="ECO:0000313" key="2">
    <source>
        <dbReference type="EMBL" id="QHD65419.1"/>
    </source>
</evidence>
<reference evidence="2 3" key="1">
    <citation type="journal article" date="2020" name="MBio">
        <title>Erratum for Teymournejad et al., 'Isolation and Molecular Analysis of a Novel Neorickettsia Species That Causes Potomac Horse Fever'.</title>
        <authorList>
            <person name="Teymournejad O."/>
            <person name="Lin M."/>
            <person name="Bekebrede H."/>
            <person name="Kamr A."/>
            <person name="Toribio R.E."/>
            <person name="Arroyo L.G."/>
            <person name="Baird J.D."/>
            <person name="Rikihisa Y."/>
        </authorList>
    </citation>
    <scope>NUCLEOTIDE SEQUENCE [LARGE SCALE GENOMIC DNA]</scope>
    <source>
        <strain evidence="2 3">Fin17</strain>
    </source>
</reference>
<feature type="transmembrane region" description="Helical" evidence="1">
    <location>
        <begin position="95"/>
        <end position="115"/>
    </location>
</feature>
<dbReference type="Proteomes" id="UP000464912">
    <property type="component" value="Chromosome"/>
</dbReference>
<organism evidence="2 3">
    <name type="scientific">Neorickettsia findlayensis</name>
    <dbReference type="NCBI Taxonomy" id="2686014"/>
    <lineage>
        <taxon>Bacteria</taxon>
        <taxon>Pseudomonadati</taxon>
        <taxon>Pseudomonadota</taxon>
        <taxon>Alphaproteobacteria</taxon>
        <taxon>Rickettsiales</taxon>
        <taxon>Anaplasmataceae</taxon>
        <taxon>Neorickettsia</taxon>
    </lineage>
</organism>
<dbReference type="EMBL" id="CP047224">
    <property type="protein sequence ID" value="QHD65419.1"/>
    <property type="molecule type" value="Genomic_DNA"/>
</dbReference>
<keyword evidence="1" id="KW-1133">Transmembrane helix</keyword>
<feature type="transmembrane region" description="Helical" evidence="1">
    <location>
        <begin position="20"/>
        <end position="40"/>
    </location>
</feature>
<proteinExistence type="predicted"/>
<keyword evidence="1" id="KW-0812">Transmembrane</keyword>
<gene>
    <name evidence="2" type="ORF">GP480_03205</name>
</gene>
<dbReference type="KEGG" id="nef:GP480_03205"/>
<keyword evidence="1" id="KW-0472">Membrane</keyword>
<reference evidence="2 3" key="2">
    <citation type="journal article" date="2020" name="MBio">
        <title>Isolation and Molecular Analysis of a Novel Neorickettsia Species That Causes Potomac Horse Fever.</title>
        <authorList>
            <person name="Teymournejad O."/>
            <person name="Lin M."/>
            <person name="Bekebrede H."/>
            <person name="Kamr A."/>
            <person name="Toribio R.E."/>
            <person name="Arroyo L.G."/>
            <person name="Baird J.D."/>
            <person name="Rikihisa Y."/>
        </authorList>
    </citation>
    <scope>NUCLEOTIDE SEQUENCE [LARGE SCALE GENOMIC DNA]</scope>
    <source>
        <strain evidence="2 3">Fin17</strain>
    </source>
</reference>
<feature type="transmembrane region" description="Helical" evidence="1">
    <location>
        <begin position="61"/>
        <end position="83"/>
    </location>
</feature>
<dbReference type="AlphaFoldDB" id="A0A6P1GAA3"/>
<accession>A0A6P1GAA3</accession>
<evidence type="ECO:0000313" key="3">
    <source>
        <dbReference type="Proteomes" id="UP000464912"/>
    </source>
</evidence>